<keyword evidence="1" id="KW-0732">Signal</keyword>
<proteinExistence type="predicted"/>
<name>A0A377HJ91_GRIHO</name>
<sequence length="127" mass="14130">MNMKTKNIISALVLLPLFLLAPLANANDFPTLERVKFVQECMSLKGGPTYVNMYGCSCVIDKIAGTLTFDEYVHADAFVRLRNMRGERGGYFRSSKDSRNARSALLTLRDQAEKSCFVDLQATVAAK</sequence>
<evidence type="ECO:0000313" key="2">
    <source>
        <dbReference type="EMBL" id="STO56093.1"/>
    </source>
</evidence>
<protein>
    <submittedName>
        <fullName evidence="2">Uncharacterized protein</fullName>
    </submittedName>
</protein>
<dbReference type="EMBL" id="UGHD01000002">
    <property type="protein sequence ID" value="STO56093.1"/>
    <property type="molecule type" value="Genomic_DNA"/>
</dbReference>
<feature type="chain" id="PRO_5016713776" evidence="1">
    <location>
        <begin position="27"/>
        <end position="127"/>
    </location>
</feature>
<evidence type="ECO:0000256" key="1">
    <source>
        <dbReference type="SAM" id="SignalP"/>
    </source>
</evidence>
<accession>A0A377HJ91</accession>
<dbReference type="AlphaFoldDB" id="A0A377HJ91"/>
<gene>
    <name evidence="2" type="ORF">NCTC11645_00407</name>
</gene>
<organism evidence="2 3">
    <name type="scientific">Grimontia hollisae</name>
    <name type="common">Vibrio hollisae</name>
    <dbReference type="NCBI Taxonomy" id="673"/>
    <lineage>
        <taxon>Bacteria</taxon>
        <taxon>Pseudomonadati</taxon>
        <taxon>Pseudomonadota</taxon>
        <taxon>Gammaproteobacteria</taxon>
        <taxon>Vibrionales</taxon>
        <taxon>Vibrionaceae</taxon>
        <taxon>Grimontia</taxon>
    </lineage>
</organism>
<dbReference type="STRING" id="673.AL542_11465"/>
<dbReference type="GeneID" id="58896545"/>
<evidence type="ECO:0000313" key="3">
    <source>
        <dbReference type="Proteomes" id="UP000254512"/>
    </source>
</evidence>
<reference evidence="2 3" key="1">
    <citation type="submission" date="2018-06" db="EMBL/GenBank/DDBJ databases">
        <authorList>
            <consortium name="Pathogen Informatics"/>
            <person name="Doyle S."/>
        </authorList>
    </citation>
    <scope>NUCLEOTIDE SEQUENCE [LARGE SCALE GENOMIC DNA]</scope>
    <source>
        <strain evidence="2 3">NCTC11645</strain>
    </source>
</reference>
<dbReference type="Proteomes" id="UP000254512">
    <property type="component" value="Unassembled WGS sequence"/>
</dbReference>
<dbReference type="RefSeq" id="WP_005504158.1">
    <property type="nucleotide sequence ID" value="NZ_CP014056.2"/>
</dbReference>
<feature type="signal peptide" evidence="1">
    <location>
        <begin position="1"/>
        <end position="26"/>
    </location>
</feature>